<proteinExistence type="predicted"/>
<dbReference type="EMBL" id="CP016793">
    <property type="protein sequence ID" value="ANZ40975.1"/>
    <property type="molecule type" value="Genomic_DNA"/>
</dbReference>
<dbReference type="RefSeq" id="WP_065919312.1">
    <property type="nucleotide sequence ID" value="NZ_CP016793.1"/>
</dbReference>
<accession>A0A1B2HTG3</accession>
<keyword evidence="3" id="KW-1185">Reference proteome</keyword>
<reference evidence="2 3" key="1">
    <citation type="submission" date="2016-07" db="EMBL/GenBank/DDBJ databases">
        <title>Complete genome sequence of the Lentzea guizhouensis DHS C013.</title>
        <authorList>
            <person name="Cao C."/>
        </authorList>
    </citation>
    <scope>NUCLEOTIDE SEQUENCE [LARGE SCALE GENOMIC DNA]</scope>
    <source>
        <strain evidence="2 3">DHS C013</strain>
    </source>
</reference>
<dbReference type="AlphaFoldDB" id="A0A1B2HTG3"/>
<keyword evidence="1" id="KW-0732">Signal</keyword>
<feature type="chain" id="PRO_5008538506" description="Secreted protein" evidence="1">
    <location>
        <begin position="30"/>
        <end position="133"/>
    </location>
</feature>
<organism evidence="2 3">
    <name type="scientific">Lentzea guizhouensis</name>
    <dbReference type="NCBI Taxonomy" id="1586287"/>
    <lineage>
        <taxon>Bacteria</taxon>
        <taxon>Bacillati</taxon>
        <taxon>Actinomycetota</taxon>
        <taxon>Actinomycetes</taxon>
        <taxon>Pseudonocardiales</taxon>
        <taxon>Pseudonocardiaceae</taxon>
        <taxon>Lentzea</taxon>
    </lineage>
</organism>
<evidence type="ECO:0008006" key="4">
    <source>
        <dbReference type="Google" id="ProtNLM"/>
    </source>
</evidence>
<name>A0A1B2HTG3_9PSEU</name>
<feature type="signal peptide" evidence="1">
    <location>
        <begin position="1"/>
        <end position="29"/>
    </location>
</feature>
<protein>
    <recommendedName>
        <fullName evidence="4">Secreted protein</fullName>
    </recommendedName>
</protein>
<sequence length="133" mass="14511">MKLRQTLAAVGTTAAAIALSLTMASPAHAADEWMYTDDGDPGGKVEFTANGDVVKLCDIEEDGHSVYLRVRDSNSNAVQYTYTIGGEGRCQTFRASLGEPYDLTEGRAYDFRICLSKNGSHSYCDDATWKNQN</sequence>
<evidence type="ECO:0000256" key="1">
    <source>
        <dbReference type="SAM" id="SignalP"/>
    </source>
</evidence>
<evidence type="ECO:0000313" key="2">
    <source>
        <dbReference type="EMBL" id="ANZ40975.1"/>
    </source>
</evidence>
<dbReference type="KEGG" id="led:BBK82_38325"/>
<gene>
    <name evidence="2" type="ORF">BBK82_38325</name>
</gene>
<dbReference type="Proteomes" id="UP000093053">
    <property type="component" value="Chromosome"/>
</dbReference>
<evidence type="ECO:0000313" key="3">
    <source>
        <dbReference type="Proteomes" id="UP000093053"/>
    </source>
</evidence>